<keyword evidence="4 6" id="KW-0808">Transferase</keyword>
<dbReference type="InterPro" id="IPR000878">
    <property type="entry name" value="4pyrrol_Mease"/>
</dbReference>
<dbReference type="GO" id="GO:0070677">
    <property type="term" value="F:rRNA (cytosine-2'-O-)-methyltransferase activity"/>
    <property type="evidence" value="ECO:0007669"/>
    <property type="project" value="UniProtKB-UniRule"/>
</dbReference>
<evidence type="ECO:0000256" key="1">
    <source>
        <dbReference type="ARBA" id="ARBA00022490"/>
    </source>
</evidence>
<feature type="domain" description="RsmI HTH" evidence="8">
    <location>
        <begin position="236"/>
        <end position="282"/>
    </location>
</feature>
<dbReference type="Pfam" id="PF00590">
    <property type="entry name" value="TP_methylase"/>
    <property type="match status" value="1"/>
</dbReference>
<dbReference type="CDD" id="cd11648">
    <property type="entry name" value="RsmI"/>
    <property type="match status" value="1"/>
</dbReference>
<evidence type="ECO:0000256" key="4">
    <source>
        <dbReference type="ARBA" id="ARBA00022679"/>
    </source>
</evidence>
<evidence type="ECO:0000256" key="5">
    <source>
        <dbReference type="ARBA" id="ARBA00022691"/>
    </source>
</evidence>
<comment type="similarity">
    <text evidence="6">Belongs to the methyltransferase superfamily. RsmI family.</text>
</comment>
<keyword evidence="3 6" id="KW-0489">Methyltransferase</keyword>
<organism evidence="9 10">
    <name type="scientific">Halomonas lysinitropha</name>
    <dbReference type="NCBI Taxonomy" id="2607506"/>
    <lineage>
        <taxon>Bacteria</taxon>
        <taxon>Pseudomonadati</taxon>
        <taxon>Pseudomonadota</taxon>
        <taxon>Gammaproteobacteria</taxon>
        <taxon>Oceanospirillales</taxon>
        <taxon>Halomonadaceae</taxon>
        <taxon>Halomonas</taxon>
    </lineage>
</organism>
<protein>
    <recommendedName>
        <fullName evidence="6">Ribosomal RNA small subunit methyltransferase I</fullName>
        <ecNumber evidence="6">2.1.1.198</ecNumber>
    </recommendedName>
    <alternativeName>
        <fullName evidence="6">16S rRNA 2'-O-ribose C1402 methyltransferase</fullName>
    </alternativeName>
    <alternativeName>
        <fullName evidence="6">rRNA (cytidine-2'-O-)-methyltransferase RsmI</fullName>
    </alternativeName>
</protein>
<comment type="subcellular location">
    <subcellularLocation>
        <location evidence="6">Cytoplasm</location>
    </subcellularLocation>
</comment>
<dbReference type="PROSITE" id="PS01296">
    <property type="entry name" value="RSMI"/>
    <property type="match status" value="1"/>
</dbReference>
<reference evidence="9 10" key="1">
    <citation type="submission" date="2019-09" db="EMBL/GenBank/DDBJ databases">
        <authorList>
            <person name="Criscuolo A."/>
        </authorList>
    </citation>
    <scope>NUCLEOTIDE SEQUENCE [LARGE SCALE GENOMIC DNA]</scope>
    <source>
        <strain evidence="10">3(2)</strain>
    </source>
</reference>
<keyword evidence="1 6" id="KW-0963">Cytoplasm</keyword>
<sequence length="285" mass="30270">MSDTLAGSLYVVATPIGNLDDLSRRAARVLGEVAVIAAEDTRHSGRLLRHLGLSRPMLSLHEHNEAARVDTLDARLAAGEDIALISDAGTPLISDPGFVLVRELRARGRRIVPVPGPCALVAALSAAGLPTDRFLFQGFLPAKSSGRRGRLEALATREETLVFYESPHRIRDTLADLAATLGARRVVLARELTKTFETFLDGSAAELLTRMEEDPDQARGEFVVMLAGAAPRGDADASTVEADALLSALLAEGLGVKQAAAVAARVLGGAKKVWYGRLQSLKDGH</sequence>
<gene>
    <name evidence="6 9" type="primary">rsmI</name>
    <name evidence="9" type="ORF">HALO32_02205</name>
</gene>
<comment type="function">
    <text evidence="6">Catalyzes the 2'-O-methylation of the ribose of cytidine 1402 (C1402) in 16S rRNA.</text>
</comment>
<dbReference type="InterPro" id="IPR018063">
    <property type="entry name" value="SAM_MeTrfase_RsmI_CS"/>
</dbReference>
<evidence type="ECO:0000256" key="6">
    <source>
        <dbReference type="HAMAP-Rule" id="MF_01877"/>
    </source>
</evidence>
<accession>A0A5K1I882</accession>
<dbReference type="RefSeq" id="WP_151443928.1">
    <property type="nucleotide sequence ID" value="NZ_CABVOU010000037.1"/>
</dbReference>
<feature type="domain" description="Tetrapyrrole methylase" evidence="7">
    <location>
        <begin position="9"/>
        <end position="207"/>
    </location>
</feature>
<dbReference type="GO" id="GO:0005737">
    <property type="term" value="C:cytoplasm"/>
    <property type="evidence" value="ECO:0007669"/>
    <property type="project" value="UniProtKB-SubCell"/>
</dbReference>
<name>A0A5K1I882_9GAMM</name>
<dbReference type="PANTHER" id="PTHR46111">
    <property type="entry name" value="RIBOSOMAL RNA SMALL SUBUNIT METHYLTRANSFERASE I"/>
    <property type="match status" value="1"/>
</dbReference>
<keyword evidence="10" id="KW-1185">Reference proteome</keyword>
<dbReference type="HAMAP" id="MF_01877">
    <property type="entry name" value="16SrRNA_methyltr_I"/>
    <property type="match status" value="1"/>
</dbReference>
<dbReference type="InterPro" id="IPR053910">
    <property type="entry name" value="RsmI_HTH"/>
</dbReference>
<dbReference type="Proteomes" id="UP000326725">
    <property type="component" value="Unassembled WGS sequence"/>
</dbReference>
<dbReference type="EMBL" id="CABVOU010000037">
    <property type="protein sequence ID" value="VVZ96110.1"/>
    <property type="molecule type" value="Genomic_DNA"/>
</dbReference>
<dbReference type="Pfam" id="PF23016">
    <property type="entry name" value="RsmI_C"/>
    <property type="match status" value="1"/>
</dbReference>
<dbReference type="InterPro" id="IPR014777">
    <property type="entry name" value="4pyrrole_Mease_sub1"/>
</dbReference>
<evidence type="ECO:0000259" key="7">
    <source>
        <dbReference type="Pfam" id="PF00590"/>
    </source>
</evidence>
<evidence type="ECO:0000313" key="9">
    <source>
        <dbReference type="EMBL" id="VVZ96110.1"/>
    </source>
</evidence>
<dbReference type="FunFam" id="3.30.950.10:FF:000002">
    <property type="entry name" value="Ribosomal RNA small subunit methyltransferase I"/>
    <property type="match status" value="1"/>
</dbReference>
<dbReference type="AlphaFoldDB" id="A0A5K1I882"/>
<dbReference type="Gene3D" id="3.40.1010.10">
    <property type="entry name" value="Cobalt-precorrin-4 Transmethylase, Domain 1"/>
    <property type="match status" value="1"/>
</dbReference>
<evidence type="ECO:0000256" key="2">
    <source>
        <dbReference type="ARBA" id="ARBA00022552"/>
    </source>
</evidence>
<evidence type="ECO:0000313" key="10">
    <source>
        <dbReference type="Proteomes" id="UP000326725"/>
    </source>
</evidence>
<dbReference type="PANTHER" id="PTHR46111:SF1">
    <property type="entry name" value="RIBOSOMAL RNA SMALL SUBUNIT METHYLTRANSFERASE I"/>
    <property type="match status" value="1"/>
</dbReference>
<dbReference type="Gene3D" id="3.30.950.10">
    <property type="entry name" value="Methyltransferase, Cobalt-precorrin-4 Transmethylase, Domain 2"/>
    <property type="match status" value="1"/>
</dbReference>
<dbReference type="PIRSF" id="PIRSF005917">
    <property type="entry name" value="MTase_YraL"/>
    <property type="match status" value="1"/>
</dbReference>
<dbReference type="NCBIfam" id="TIGR00096">
    <property type="entry name" value="16S rRNA (cytidine(1402)-2'-O)-methyltransferase"/>
    <property type="match status" value="1"/>
</dbReference>
<keyword evidence="5 6" id="KW-0949">S-adenosyl-L-methionine</keyword>
<evidence type="ECO:0000256" key="3">
    <source>
        <dbReference type="ARBA" id="ARBA00022603"/>
    </source>
</evidence>
<comment type="catalytic activity">
    <reaction evidence="6">
        <text>cytidine(1402) in 16S rRNA + S-adenosyl-L-methionine = 2'-O-methylcytidine(1402) in 16S rRNA + S-adenosyl-L-homocysteine + H(+)</text>
        <dbReference type="Rhea" id="RHEA:42924"/>
        <dbReference type="Rhea" id="RHEA-COMP:10285"/>
        <dbReference type="Rhea" id="RHEA-COMP:10286"/>
        <dbReference type="ChEBI" id="CHEBI:15378"/>
        <dbReference type="ChEBI" id="CHEBI:57856"/>
        <dbReference type="ChEBI" id="CHEBI:59789"/>
        <dbReference type="ChEBI" id="CHEBI:74495"/>
        <dbReference type="ChEBI" id="CHEBI:82748"/>
        <dbReference type="EC" id="2.1.1.198"/>
    </reaction>
</comment>
<evidence type="ECO:0000259" key="8">
    <source>
        <dbReference type="Pfam" id="PF23016"/>
    </source>
</evidence>
<dbReference type="SUPFAM" id="SSF53790">
    <property type="entry name" value="Tetrapyrrole methylase"/>
    <property type="match status" value="1"/>
</dbReference>
<proteinExistence type="inferred from homology"/>
<keyword evidence="2 6" id="KW-0698">rRNA processing</keyword>
<dbReference type="InterPro" id="IPR035996">
    <property type="entry name" value="4pyrrol_Methylase_sf"/>
</dbReference>
<dbReference type="InterPro" id="IPR014776">
    <property type="entry name" value="4pyrrole_Mease_sub2"/>
</dbReference>
<dbReference type="InterPro" id="IPR008189">
    <property type="entry name" value="rRNA_ssu_MeTfrase_I"/>
</dbReference>
<dbReference type="EC" id="2.1.1.198" evidence="6"/>